<protein>
    <submittedName>
        <fullName evidence="1">Uncharacterized protein</fullName>
    </submittedName>
</protein>
<comment type="caution">
    <text evidence="1">The sequence shown here is derived from an EMBL/GenBank/DDBJ whole genome shotgun (WGS) entry which is preliminary data.</text>
</comment>
<gene>
    <name evidence="1" type="ORF">L6164_005267</name>
</gene>
<dbReference type="EMBL" id="CM039428">
    <property type="protein sequence ID" value="KAI4350860.1"/>
    <property type="molecule type" value="Genomic_DNA"/>
</dbReference>
<organism evidence="1 2">
    <name type="scientific">Bauhinia variegata</name>
    <name type="common">Purple orchid tree</name>
    <name type="synonym">Phanera variegata</name>
    <dbReference type="NCBI Taxonomy" id="167791"/>
    <lineage>
        <taxon>Eukaryota</taxon>
        <taxon>Viridiplantae</taxon>
        <taxon>Streptophyta</taxon>
        <taxon>Embryophyta</taxon>
        <taxon>Tracheophyta</taxon>
        <taxon>Spermatophyta</taxon>
        <taxon>Magnoliopsida</taxon>
        <taxon>eudicotyledons</taxon>
        <taxon>Gunneridae</taxon>
        <taxon>Pentapetalae</taxon>
        <taxon>rosids</taxon>
        <taxon>fabids</taxon>
        <taxon>Fabales</taxon>
        <taxon>Fabaceae</taxon>
        <taxon>Cercidoideae</taxon>
        <taxon>Cercideae</taxon>
        <taxon>Bauhiniinae</taxon>
        <taxon>Bauhinia</taxon>
    </lineage>
</organism>
<evidence type="ECO:0000313" key="2">
    <source>
        <dbReference type="Proteomes" id="UP000828941"/>
    </source>
</evidence>
<dbReference type="Proteomes" id="UP000828941">
    <property type="component" value="Chromosome 3"/>
</dbReference>
<proteinExistence type="predicted"/>
<keyword evidence="2" id="KW-1185">Reference proteome</keyword>
<evidence type="ECO:0000313" key="1">
    <source>
        <dbReference type="EMBL" id="KAI4350860.1"/>
    </source>
</evidence>
<accession>A0ACB9PQ03</accession>
<reference evidence="1 2" key="1">
    <citation type="journal article" date="2022" name="DNA Res.">
        <title>Chromosomal-level genome assembly of the orchid tree Bauhinia variegata (Leguminosae; Cercidoideae) supports the allotetraploid origin hypothesis of Bauhinia.</title>
        <authorList>
            <person name="Zhong Y."/>
            <person name="Chen Y."/>
            <person name="Zheng D."/>
            <person name="Pang J."/>
            <person name="Liu Y."/>
            <person name="Luo S."/>
            <person name="Meng S."/>
            <person name="Qian L."/>
            <person name="Wei D."/>
            <person name="Dai S."/>
            <person name="Zhou R."/>
        </authorList>
    </citation>
    <scope>NUCLEOTIDE SEQUENCE [LARGE SCALE GENOMIC DNA]</scope>
    <source>
        <strain evidence="1">BV-YZ2020</strain>
    </source>
</reference>
<sequence>MLLRSSISGTKKFFRRTLENFRSFFSGASSYERLPQPKTPTQSKFSSSSVMDMNNNQPSYNELEKFYADLSSQWDSSGKHNARSRSKEKTVLSPSPRKEEKDVYNGSYVRLSPVQKRSNQRKETEEFGKQKMKSGITLQRGRKQDSKLREERHCAMEQKLRELEMLDIGNVDYILDIQEVLHYYSRLTCPAYLEIVDKFFMEVCSEFFGSAGPASLRSVNSRLKPRSMRS</sequence>
<name>A0ACB9PQ03_BAUVA</name>